<dbReference type="GO" id="GO:0042427">
    <property type="term" value="P:serotonin biosynthetic process"/>
    <property type="evidence" value="ECO:0007669"/>
    <property type="project" value="UniProtKB-KW"/>
</dbReference>
<evidence type="ECO:0000259" key="18">
    <source>
        <dbReference type="PROSITE" id="PS51410"/>
    </source>
</evidence>
<dbReference type="GO" id="GO:0004505">
    <property type="term" value="F:phenylalanine 4-monooxygenase activity"/>
    <property type="evidence" value="ECO:0007669"/>
    <property type="project" value="UniProtKB-EC"/>
</dbReference>
<evidence type="ECO:0000256" key="7">
    <source>
        <dbReference type="ARBA" id="ARBA00012002"/>
    </source>
</evidence>
<evidence type="ECO:0000256" key="11">
    <source>
        <dbReference type="ARBA" id="ARBA00023033"/>
    </source>
</evidence>
<comment type="catalytic activity">
    <reaction evidence="15">
        <text>(6R)-L-erythro-5,6,7,8-tetrahydrobiopterin + L-tryptophan + O2 = 5-hydroxy-L-tryptophan + (4aS,6R)-4a-hydroxy-L-erythro-5,6,7,8-tetrahydrobiopterin</text>
        <dbReference type="Rhea" id="RHEA:16709"/>
        <dbReference type="ChEBI" id="CHEBI:15379"/>
        <dbReference type="ChEBI" id="CHEBI:15642"/>
        <dbReference type="ChEBI" id="CHEBI:57912"/>
        <dbReference type="ChEBI" id="CHEBI:58266"/>
        <dbReference type="ChEBI" id="CHEBI:59560"/>
        <dbReference type="EC" id="1.14.16.4"/>
    </reaction>
</comment>
<evidence type="ECO:0000256" key="8">
    <source>
        <dbReference type="ARBA" id="ARBA00022723"/>
    </source>
</evidence>
<comment type="pathway">
    <text evidence="3">Aromatic compound metabolism; serotonin biosynthesis; serotonin from L-tryptophan: step 1/2.</text>
</comment>
<dbReference type="GO" id="GO:0004510">
    <property type="term" value="F:tryptophan 5-monooxygenase activity"/>
    <property type="evidence" value="ECO:0007669"/>
    <property type="project" value="UniProtKB-EC"/>
</dbReference>
<dbReference type="Pfam" id="PF00351">
    <property type="entry name" value="Biopterin_H"/>
    <property type="match status" value="2"/>
</dbReference>
<dbReference type="InterPro" id="IPR002912">
    <property type="entry name" value="ACT_dom"/>
</dbReference>
<feature type="region of interest" description="Disordered" evidence="17">
    <location>
        <begin position="1"/>
        <end position="26"/>
    </location>
</feature>
<dbReference type="Gene3D" id="1.10.800.10">
    <property type="entry name" value="Aromatic amino acid hydroxylase"/>
    <property type="match status" value="2"/>
</dbReference>
<dbReference type="InterPro" id="IPR036329">
    <property type="entry name" value="Aro-AA_hydroxylase_C_sf"/>
</dbReference>
<keyword evidence="10 16" id="KW-0408">Iron</keyword>
<dbReference type="InterPro" id="IPR018301">
    <property type="entry name" value="ArAA_hydroxylase_Fe/CU_BS"/>
</dbReference>
<keyword evidence="11" id="KW-0503">Monooxygenase</keyword>
<evidence type="ECO:0000256" key="13">
    <source>
        <dbReference type="ARBA" id="ARBA00023232"/>
    </source>
</evidence>
<dbReference type="PANTHER" id="PTHR11473">
    <property type="entry name" value="AROMATIC AMINO ACID HYDROXYLASE"/>
    <property type="match status" value="1"/>
</dbReference>
<evidence type="ECO:0000256" key="5">
    <source>
        <dbReference type="ARBA" id="ARBA00009712"/>
    </source>
</evidence>
<comment type="catalytic activity">
    <reaction evidence="1">
        <text>(6R)-L-erythro-5,6,7,8-tetrahydrobiopterin + L-phenylalanine + O2 = (4aS,6R)-4a-hydroxy-L-erythro-5,6,7,8-tetrahydrobiopterin + L-tyrosine</text>
        <dbReference type="Rhea" id="RHEA:20273"/>
        <dbReference type="ChEBI" id="CHEBI:15379"/>
        <dbReference type="ChEBI" id="CHEBI:15642"/>
        <dbReference type="ChEBI" id="CHEBI:58095"/>
        <dbReference type="ChEBI" id="CHEBI:58315"/>
        <dbReference type="ChEBI" id="CHEBI:59560"/>
        <dbReference type="EC" id="1.14.16.1"/>
    </reaction>
</comment>
<evidence type="ECO:0000256" key="3">
    <source>
        <dbReference type="ARBA" id="ARBA00004783"/>
    </source>
</evidence>
<dbReference type="SUPFAM" id="SSF55021">
    <property type="entry name" value="ACT-like"/>
    <property type="match status" value="2"/>
</dbReference>
<dbReference type="CDD" id="cd04904">
    <property type="entry name" value="ACT_AAAH"/>
    <property type="match status" value="2"/>
</dbReference>
<comment type="caution">
    <text evidence="20">The sequence shown here is derived from an EMBL/GenBank/DDBJ whole genome shotgun (WGS) entry which is preliminary data.</text>
</comment>
<dbReference type="UniPathway" id="UPA00139">
    <property type="reaction ID" value="UER00337"/>
</dbReference>
<name>A0A1D2N192_ORCCI</name>
<dbReference type="NCBIfam" id="TIGR01268">
    <property type="entry name" value="Phe4hydrox_tetr"/>
    <property type="match status" value="2"/>
</dbReference>
<evidence type="ECO:0000256" key="17">
    <source>
        <dbReference type="SAM" id="MobiDB-lite"/>
    </source>
</evidence>
<keyword evidence="8 16" id="KW-0479">Metal-binding</keyword>
<feature type="binding site" evidence="16">
    <location>
        <position position="811"/>
    </location>
    <ligand>
        <name>Fe cation</name>
        <dbReference type="ChEBI" id="CHEBI:24875"/>
    </ligand>
</feature>
<dbReference type="PROSITE" id="PS51671">
    <property type="entry name" value="ACT"/>
    <property type="match status" value="2"/>
</dbReference>
<dbReference type="InterPro" id="IPR001273">
    <property type="entry name" value="ArAA_hydroxylase"/>
</dbReference>
<protein>
    <recommendedName>
        <fullName evidence="14">Phe-4-monooxygenase</fullName>
        <ecNumber evidence="6">1.14.16.1</ecNumber>
        <ecNumber evidence="7">1.14.16.4</ecNumber>
    </recommendedName>
</protein>
<dbReference type="PRINTS" id="PR00372">
    <property type="entry name" value="FYWHYDRXLASE"/>
</dbReference>
<dbReference type="GO" id="GO:0005506">
    <property type="term" value="F:iron ion binding"/>
    <property type="evidence" value="ECO:0007669"/>
    <property type="project" value="InterPro"/>
</dbReference>
<dbReference type="PROSITE" id="PS51410">
    <property type="entry name" value="BH4_AAA_HYDROXYL_2"/>
    <property type="match status" value="2"/>
</dbReference>
<organism evidence="20 21">
    <name type="scientific">Orchesella cincta</name>
    <name type="common">Springtail</name>
    <name type="synonym">Podura cincta</name>
    <dbReference type="NCBI Taxonomy" id="48709"/>
    <lineage>
        <taxon>Eukaryota</taxon>
        <taxon>Metazoa</taxon>
        <taxon>Ecdysozoa</taxon>
        <taxon>Arthropoda</taxon>
        <taxon>Hexapoda</taxon>
        <taxon>Collembola</taxon>
        <taxon>Entomobryomorpha</taxon>
        <taxon>Entomobryoidea</taxon>
        <taxon>Orchesellidae</taxon>
        <taxon>Orchesellinae</taxon>
        <taxon>Orchesella</taxon>
    </lineage>
</organism>
<evidence type="ECO:0000256" key="4">
    <source>
        <dbReference type="ARBA" id="ARBA00005088"/>
    </source>
</evidence>
<dbReference type="SUPFAM" id="SSF56534">
    <property type="entry name" value="Aromatic aminoacid monoxygenases, catalytic and oligomerization domains"/>
    <property type="match status" value="2"/>
</dbReference>
<dbReference type="Proteomes" id="UP000094527">
    <property type="component" value="Unassembled WGS sequence"/>
</dbReference>
<evidence type="ECO:0000256" key="10">
    <source>
        <dbReference type="ARBA" id="ARBA00023004"/>
    </source>
</evidence>
<dbReference type="GO" id="GO:0006559">
    <property type="term" value="P:L-phenylalanine catabolic process"/>
    <property type="evidence" value="ECO:0007669"/>
    <property type="project" value="UniProtKB-UniPathway"/>
</dbReference>
<evidence type="ECO:0000313" key="21">
    <source>
        <dbReference type="Proteomes" id="UP000094527"/>
    </source>
</evidence>
<gene>
    <name evidence="20" type="ORF">Ocin01_07613</name>
</gene>
<evidence type="ECO:0000256" key="1">
    <source>
        <dbReference type="ARBA" id="ARBA00001060"/>
    </source>
</evidence>
<dbReference type="EMBL" id="LJIJ01000301">
    <property type="protein sequence ID" value="ODM99066.1"/>
    <property type="molecule type" value="Genomic_DNA"/>
</dbReference>
<reference evidence="20 21" key="1">
    <citation type="journal article" date="2016" name="Genome Biol. Evol.">
        <title>Gene Family Evolution Reflects Adaptation to Soil Environmental Stressors in the Genome of the Collembolan Orchesella cincta.</title>
        <authorList>
            <person name="Faddeeva-Vakhrusheva A."/>
            <person name="Derks M.F."/>
            <person name="Anvar S.Y."/>
            <person name="Agamennone V."/>
            <person name="Suring W."/>
            <person name="Smit S."/>
            <person name="van Straalen N.M."/>
            <person name="Roelofs D."/>
        </authorList>
    </citation>
    <scope>NUCLEOTIDE SEQUENCE [LARGE SCALE GENOMIC DNA]</scope>
    <source>
        <tissue evidence="20">Mixed pool</tissue>
    </source>
</reference>
<evidence type="ECO:0000256" key="14">
    <source>
        <dbReference type="ARBA" id="ARBA00029922"/>
    </source>
</evidence>
<comment type="pathway">
    <text evidence="4">Amino-acid degradation; L-phenylalanine degradation; acetoacetate and fumarate from L-phenylalanine: step 1/6.</text>
</comment>
<dbReference type="CDD" id="cd03347">
    <property type="entry name" value="eu_PheOH"/>
    <property type="match status" value="2"/>
</dbReference>
<dbReference type="PROSITE" id="PS00367">
    <property type="entry name" value="BH4_AAA_HYDROXYL_1"/>
    <property type="match status" value="1"/>
</dbReference>
<comment type="similarity">
    <text evidence="5">Belongs to the biopterin-dependent aromatic amino acid hydroxylase family.</text>
</comment>
<feature type="binding site" evidence="16">
    <location>
        <position position="856"/>
    </location>
    <ligand>
        <name>Fe cation</name>
        <dbReference type="ChEBI" id="CHEBI:24875"/>
    </ligand>
</feature>
<dbReference type="InterPro" id="IPR045865">
    <property type="entry name" value="ACT-like_dom_sf"/>
</dbReference>
<dbReference type="EC" id="1.14.16.4" evidence="7"/>
<dbReference type="EC" id="1.14.16.1" evidence="6"/>
<feature type="domain" description="Biopterin-dependent aromatic amino acid hydroxylase family profile" evidence="18">
    <location>
        <begin position="119"/>
        <end position="465"/>
    </location>
</feature>
<feature type="domain" description="ACT" evidence="19">
    <location>
        <begin position="49"/>
        <end position="125"/>
    </location>
</feature>
<evidence type="ECO:0000256" key="2">
    <source>
        <dbReference type="ARBA" id="ARBA00001954"/>
    </source>
</evidence>
<evidence type="ECO:0000256" key="16">
    <source>
        <dbReference type="PIRSR" id="PIRSR601273-2"/>
    </source>
</evidence>
<dbReference type="SMR" id="A0A1D2N192"/>
<evidence type="ECO:0000256" key="6">
    <source>
        <dbReference type="ARBA" id="ARBA00011995"/>
    </source>
</evidence>
<dbReference type="Pfam" id="PF01842">
    <property type="entry name" value="ACT"/>
    <property type="match status" value="2"/>
</dbReference>
<keyword evidence="13" id="KW-0585">Phenylalanine catabolism</keyword>
<dbReference type="OrthoDB" id="983542at2759"/>
<dbReference type="AlphaFoldDB" id="A0A1D2N192"/>
<dbReference type="InterPro" id="IPR019774">
    <property type="entry name" value="Aromatic-AA_hydroxylase_C"/>
</dbReference>
<keyword evidence="12" id="KW-0724">Serotonin biosynthesis</keyword>
<evidence type="ECO:0000256" key="12">
    <source>
        <dbReference type="ARBA" id="ARBA00023094"/>
    </source>
</evidence>
<keyword evidence="21" id="KW-1185">Reference proteome</keyword>
<evidence type="ECO:0000256" key="9">
    <source>
        <dbReference type="ARBA" id="ARBA00023002"/>
    </source>
</evidence>
<keyword evidence="9" id="KW-0560">Oxidoreductase</keyword>
<feature type="domain" description="Biopterin-dependent aromatic amino acid hydroxylase family profile" evidence="18">
    <location>
        <begin position="632"/>
        <end position="978"/>
    </location>
</feature>
<accession>A0A1D2N192</accession>
<comment type="cofactor">
    <cofactor evidence="2 16">
        <name>Fe(2+)</name>
        <dbReference type="ChEBI" id="CHEBI:29033"/>
    </cofactor>
</comment>
<feature type="binding site" evidence="16">
    <location>
        <position position="816"/>
    </location>
    <ligand>
        <name>Fe cation</name>
        <dbReference type="ChEBI" id="CHEBI:24875"/>
    </ligand>
</feature>
<evidence type="ECO:0000259" key="19">
    <source>
        <dbReference type="PROSITE" id="PS51671"/>
    </source>
</evidence>
<proteinExistence type="inferred from homology"/>
<dbReference type="InterPro" id="IPR041912">
    <property type="entry name" value="Euk_PheOH_cat"/>
</dbReference>
<dbReference type="FunFam" id="1.10.800.10:FF:000001">
    <property type="entry name" value="tryptophan 5-hydroxylase 1"/>
    <property type="match status" value="2"/>
</dbReference>
<dbReference type="InterPro" id="IPR036951">
    <property type="entry name" value="ArAA_hydroxylase_sf"/>
</dbReference>
<evidence type="ECO:0000256" key="15">
    <source>
        <dbReference type="ARBA" id="ARBA00048860"/>
    </source>
</evidence>
<evidence type="ECO:0000313" key="20">
    <source>
        <dbReference type="EMBL" id="ODM99066.1"/>
    </source>
</evidence>
<dbReference type="PANTHER" id="PTHR11473:SF24">
    <property type="entry name" value="PHENYLALANINE-4-HYDROXYLASE"/>
    <property type="match status" value="1"/>
</dbReference>
<sequence>METETVLLENSLEEPPKTNGVVGTPPDTPVLMKGGNYIREGKDSHKSTCIIFSLKEEVGALAKALQIFQRNQVNLLHIESRSSKRSPGEYEFIIECDTNAGHVAASMDALRDSCNYMKIISRNYKDNLDVTPWFPRKIRDLDKFANQILSYGSELDSDHPGFTDPVYRERRTMLADIAYNYKHGEPIPRIDYSQLEIETWGKVFRQLTELYPTHACKEHNHILPLLIENCGYREDNIPQLQDVSDFLKDCTGFTLRPVAGLLSSRDFLAGLAFRVFHSTQYIRHHSAPYYTPEPDVCHELLGHVPLFADPGFAQFSQEIGLASLGAPDEDIKKIATCYWFTVEYGLCRQNGQIKAFGAGLLSSYGELEYCLTDKPELRSFDPAKTGIQEYPITQYQPLYYVAESFDDAKEKLMKYAETIPRPFAVRYNPYTSSIEILDSKPQLDNLLTDIKQDINRLQEAMGRIASTVLALKKLWWWCAAPADAEGVGRSMALALSLHSFRCSSDRAWKWKCIAKQKLRMETLHHTNGEEPQATLDTPPDTPILMKGGNYIKEGKDSHKSTIIIFSLKEEVGALANALRIFQQYHVNLLRIESRSSKRHPGEYEFIVECDINIGNVNAAMDALRDICNYMKIISRNYKNNSDVTPWFPRKIRDLDKFANQILSYGSELDADHPGFTDPVYTTRRKQLADIAYFYKHGKPIPKVEYTAQEIETWGKVFRQVTKLYPSHACKEHNHIFPLLVENCGYREDNIPQLQDISDFLKDCTGFTLRPVAGLLSSRDFLAGLAFRVFHSTQYIRHHSVPYYTPEPDVCHELLGHAPLLADPDFANFSQEIGLASLGAPDEDVQKLATCYWFTVEYGLCRQNGEIKAFGAGLLSSYGELEYCLTDKPEVRSFDPEKTGIQEYPITKYQPVYYVAESFQDAKEKLMKYAKTIDRPFAARYNPFTSSIEILDSKPQVDNLLKDIKHDINRLQEAMQRIAFESAAA</sequence>
<dbReference type="STRING" id="48709.A0A1D2N192"/>
<dbReference type="InterPro" id="IPR005961">
    <property type="entry name" value="Phe-4-hydroxylase_tetra"/>
</dbReference>
<feature type="domain" description="ACT" evidence="19">
    <location>
        <begin position="562"/>
        <end position="638"/>
    </location>
</feature>